<dbReference type="NCBIfam" id="NF008700">
    <property type="entry name" value="PRK11713.5-4"/>
    <property type="match status" value="1"/>
</dbReference>
<evidence type="ECO:0000256" key="10">
    <source>
        <dbReference type="PIRNR" id="PIRNR015601"/>
    </source>
</evidence>
<evidence type="ECO:0000256" key="9">
    <source>
        <dbReference type="ARBA" id="ARBA00047944"/>
    </source>
</evidence>
<evidence type="ECO:0000256" key="2">
    <source>
        <dbReference type="ARBA" id="ARBA00005528"/>
    </source>
</evidence>
<name>A0A4R6MJJ5_9GAMM</name>
<keyword evidence="3 10" id="KW-0963">Cytoplasm</keyword>
<dbReference type="PIRSF" id="PIRSF015601">
    <property type="entry name" value="MTase_slr0722"/>
    <property type="match status" value="1"/>
</dbReference>
<organism evidence="12 13">
    <name type="scientific">Marinomonas balearica</name>
    <dbReference type="NCBI Taxonomy" id="491947"/>
    <lineage>
        <taxon>Bacteria</taxon>
        <taxon>Pseudomonadati</taxon>
        <taxon>Pseudomonadota</taxon>
        <taxon>Gammaproteobacteria</taxon>
        <taxon>Oceanospirillales</taxon>
        <taxon>Oceanospirillaceae</taxon>
        <taxon>Marinomonas</taxon>
    </lineage>
</organism>
<evidence type="ECO:0000256" key="1">
    <source>
        <dbReference type="ARBA" id="ARBA00004496"/>
    </source>
</evidence>
<dbReference type="SUPFAM" id="SSF75217">
    <property type="entry name" value="alpha/beta knot"/>
    <property type="match status" value="1"/>
</dbReference>
<comment type="caution">
    <text evidence="12">The sequence shown here is derived from an EMBL/GenBank/DDBJ whole genome shotgun (WGS) entry which is preliminary data.</text>
</comment>
<keyword evidence="4 10" id="KW-0698">rRNA processing</keyword>
<sequence>MNLILLREEQKQTPTQYKLTESQMKHVTQVLRKADGERIRVGVVNGNIGDAIFDLPSGLVNIVHLDALPPKSLPLTLVLALPRPNMLKRTLTNITAMGVKNVYLIHSSKVEKSYWQSPVLKPESIENFVFEGLEQAKDTVIPTITFCPRFKPFVEDIFPTLMTPDVLGLLAHPYNAKACPIDLKQPSILAIGPEGGWSEYEVGKWQEAGVETVQMGDRILKVETAVPVLLSRLYPA</sequence>
<keyword evidence="13" id="KW-1185">Reference proteome</keyword>
<dbReference type="OrthoDB" id="9815641at2"/>
<dbReference type="EMBL" id="SNXC01000003">
    <property type="protein sequence ID" value="TDP01111.1"/>
    <property type="molecule type" value="Genomic_DNA"/>
</dbReference>
<comment type="function">
    <text evidence="8 10">Specifically methylates the N3 position of the uracil ring of uridine 1498 (m3U1498) in 16S rRNA. Acts on the fully assembled 30S ribosomal subunit.</text>
</comment>
<dbReference type="InterPro" id="IPR029028">
    <property type="entry name" value="Alpha/beta_knot_MTases"/>
</dbReference>
<evidence type="ECO:0000256" key="6">
    <source>
        <dbReference type="ARBA" id="ARBA00022679"/>
    </source>
</evidence>
<evidence type="ECO:0000259" key="11">
    <source>
        <dbReference type="Pfam" id="PF04452"/>
    </source>
</evidence>
<dbReference type="NCBIfam" id="TIGR00046">
    <property type="entry name" value="RsmE family RNA methyltransferase"/>
    <property type="match status" value="1"/>
</dbReference>
<dbReference type="Gene3D" id="3.40.1280.10">
    <property type="match status" value="1"/>
</dbReference>
<evidence type="ECO:0000256" key="4">
    <source>
        <dbReference type="ARBA" id="ARBA00022552"/>
    </source>
</evidence>
<dbReference type="GO" id="GO:0005737">
    <property type="term" value="C:cytoplasm"/>
    <property type="evidence" value="ECO:0007669"/>
    <property type="project" value="UniProtKB-SubCell"/>
</dbReference>
<protein>
    <recommendedName>
        <fullName evidence="10">Ribosomal RNA small subunit methyltransferase E</fullName>
        <ecNumber evidence="10">2.1.1.193</ecNumber>
    </recommendedName>
</protein>
<keyword evidence="6 10" id="KW-0808">Transferase</keyword>
<dbReference type="InterPro" id="IPR029026">
    <property type="entry name" value="tRNA_m1G_MTases_N"/>
</dbReference>
<reference evidence="12 13" key="1">
    <citation type="submission" date="2019-03" db="EMBL/GenBank/DDBJ databases">
        <title>Genomic Encyclopedia of Type Strains, Phase III (KMG-III): the genomes of soil and plant-associated and newly described type strains.</title>
        <authorList>
            <person name="Whitman W."/>
        </authorList>
    </citation>
    <scope>NUCLEOTIDE SEQUENCE [LARGE SCALE GENOMIC DNA]</scope>
    <source>
        <strain evidence="12 13">CECT 7378</strain>
    </source>
</reference>
<evidence type="ECO:0000256" key="3">
    <source>
        <dbReference type="ARBA" id="ARBA00022490"/>
    </source>
</evidence>
<dbReference type="Pfam" id="PF04452">
    <property type="entry name" value="Methyltrans_RNA"/>
    <property type="match status" value="1"/>
</dbReference>
<dbReference type="PANTHER" id="PTHR30027">
    <property type="entry name" value="RIBOSOMAL RNA SMALL SUBUNIT METHYLTRANSFERASE E"/>
    <property type="match status" value="1"/>
</dbReference>
<feature type="domain" description="Ribosomal RNA small subunit methyltransferase E methyltransferase" evidence="11">
    <location>
        <begin position="71"/>
        <end position="233"/>
    </location>
</feature>
<dbReference type="CDD" id="cd18084">
    <property type="entry name" value="RsmE-like"/>
    <property type="match status" value="1"/>
</dbReference>
<accession>A0A4R6MJJ5</accession>
<evidence type="ECO:0000256" key="5">
    <source>
        <dbReference type="ARBA" id="ARBA00022603"/>
    </source>
</evidence>
<comment type="subcellular location">
    <subcellularLocation>
        <location evidence="1 10">Cytoplasm</location>
    </subcellularLocation>
</comment>
<dbReference type="Proteomes" id="UP000294656">
    <property type="component" value="Unassembled WGS sequence"/>
</dbReference>
<evidence type="ECO:0000313" key="13">
    <source>
        <dbReference type="Proteomes" id="UP000294656"/>
    </source>
</evidence>
<comment type="similarity">
    <text evidence="2 10">Belongs to the RNA methyltransferase RsmE family.</text>
</comment>
<dbReference type="GO" id="GO:0070475">
    <property type="term" value="P:rRNA base methylation"/>
    <property type="evidence" value="ECO:0007669"/>
    <property type="project" value="TreeGrafter"/>
</dbReference>
<dbReference type="RefSeq" id="WP_133502159.1">
    <property type="nucleotide sequence ID" value="NZ_SNXC01000003.1"/>
</dbReference>
<dbReference type="InterPro" id="IPR046886">
    <property type="entry name" value="RsmE_MTase_dom"/>
</dbReference>
<evidence type="ECO:0000313" key="12">
    <source>
        <dbReference type="EMBL" id="TDP01111.1"/>
    </source>
</evidence>
<proteinExistence type="inferred from homology"/>
<dbReference type="EC" id="2.1.1.193" evidence="10"/>
<comment type="catalytic activity">
    <reaction evidence="9 10">
        <text>uridine(1498) in 16S rRNA + S-adenosyl-L-methionine = N(3)-methyluridine(1498) in 16S rRNA + S-adenosyl-L-homocysteine + H(+)</text>
        <dbReference type="Rhea" id="RHEA:42920"/>
        <dbReference type="Rhea" id="RHEA-COMP:10283"/>
        <dbReference type="Rhea" id="RHEA-COMP:10284"/>
        <dbReference type="ChEBI" id="CHEBI:15378"/>
        <dbReference type="ChEBI" id="CHEBI:57856"/>
        <dbReference type="ChEBI" id="CHEBI:59789"/>
        <dbReference type="ChEBI" id="CHEBI:65315"/>
        <dbReference type="ChEBI" id="CHEBI:74502"/>
        <dbReference type="EC" id="2.1.1.193"/>
    </reaction>
</comment>
<evidence type="ECO:0000256" key="7">
    <source>
        <dbReference type="ARBA" id="ARBA00022691"/>
    </source>
</evidence>
<gene>
    <name evidence="12" type="ORF">DFP79_0263</name>
</gene>
<dbReference type="InterPro" id="IPR006700">
    <property type="entry name" value="RsmE"/>
</dbReference>
<dbReference type="AlphaFoldDB" id="A0A4R6MJJ5"/>
<evidence type="ECO:0000256" key="8">
    <source>
        <dbReference type="ARBA" id="ARBA00025699"/>
    </source>
</evidence>
<keyword evidence="7 10" id="KW-0949">S-adenosyl-L-methionine</keyword>
<keyword evidence="5 10" id="KW-0489">Methyltransferase</keyword>
<dbReference type="GO" id="GO:0070042">
    <property type="term" value="F:rRNA (uridine-N3-)-methyltransferase activity"/>
    <property type="evidence" value="ECO:0007669"/>
    <property type="project" value="TreeGrafter"/>
</dbReference>
<dbReference type="PANTHER" id="PTHR30027:SF3">
    <property type="entry name" value="16S RRNA (URACIL(1498)-N(3))-METHYLTRANSFERASE"/>
    <property type="match status" value="1"/>
</dbReference>